<gene>
    <name evidence="2" type="ORF">BHE90_004896</name>
</gene>
<feature type="region of interest" description="Disordered" evidence="1">
    <location>
        <begin position="1"/>
        <end position="39"/>
    </location>
</feature>
<reference evidence="2 3" key="1">
    <citation type="submission" date="2017-06" db="EMBL/GenBank/DDBJ databases">
        <title>Comparative genomic analysis of Ambrosia Fusariam Clade fungi.</title>
        <authorList>
            <person name="Stajich J.E."/>
            <person name="Carrillo J."/>
            <person name="Kijimoto T."/>
            <person name="Eskalen A."/>
            <person name="O'Donnell K."/>
            <person name="Kasson M."/>
        </authorList>
    </citation>
    <scope>NUCLEOTIDE SEQUENCE [LARGE SCALE GENOMIC DNA]</scope>
    <source>
        <strain evidence="2 3">UCR1854</strain>
    </source>
</reference>
<accession>A0A430LXZ2</accession>
<keyword evidence="3" id="KW-1185">Reference proteome</keyword>
<protein>
    <submittedName>
        <fullName evidence="2">Uncharacterized protein</fullName>
    </submittedName>
</protein>
<comment type="caution">
    <text evidence="2">The sequence shown here is derived from an EMBL/GenBank/DDBJ whole genome shotgun (WGS) entry which is preliminary data.</text>
</comment>
<sequence>MSRTPPDPPGGSLSAGLFGQLRPVRPPPPVRPPRTHEASWKRLGEAIPRTEQEWQDARRKHGFDTPHAMAVTLAKLFDSTDDENTIYKIIFLAACHVESYGNWAKKPKAYADVRELLGNPRLDEGVLERYMKSAVRLVKLLDGLYVRGLLHRAYESILYIPTHISHLRQFGEQPERFRSLFLIQKPLPEIQGSLMLYLPFLVLYMRPNLGFKKTCEALGSRLFDESEYALFCSAVQSQAKDLVPRLPPMPSITPPLRLMQHFNVFRLSVRLRALALQSVDQLRGYNPMPPGAPGEADMYCYELSDAHQAVIDEALKCLVTLGFLVEGEWTLATPRVIHHDSGPLLTPDGKFQVVIPIIRDGAEPQTISVGGYGLGINWIPWSSWSGIFMNQGVSLLTNGPADYFLIRL</sequence>
<proteinExistence type="predicted"/>
<evidence type="ECO:0000256" key="1">
    <source>
        <dbReference type="SAM" id="MobiDB-lite"/>
    </source>
</evidence>
<organism evidence="2 3">
    <name type="scientific">Fusarium euwallaceae</name>
    <dbReference type="NCBI Taxonomy" id="1147111"/>
    <lineage>
        <taxon>Eukaryota</taxon>
        <taxon>Fungi</taxon>
        <taxon>Dikarya</taxon>
        <taxon>Ascomycota</taxon>
        <taxon>Pezizomycotina</taxon>
        <taxon>Sordariomycetes</taxon>
        <taxon>Hypocreomycetidae</taxon>
        <taxon>Hypocreales</taxon>
        <taxon>Nectriaceae</taxon>
        <taxon>Fusarium</taxon>
        <taxon>Fusarium solani species complex</taxon>
    </lineage>
</organism>
<dbReference type="AlphaFoldDB" id="A0A430LXZ2"/>
<evidence type="ECO:0000313" key="2">
    <source>
        <dbReference type="EMBL" id="RTE80576.1"/>
    </source>
</evidence>
<dbReference type="EMBL" id="MIKF01000054">
    <property type="protein sequence ID" value="RTE80576.1"/>
    <property type="molecule type" value="Genomic_DNA"/>
</dbReference>
<name>A0A430LXZ2_9HYPO</name>
<dbReference type="Proteomes" id="UP000287124">
    <property type="component" value="Unassembled WGS sequence"/>
</dbReference>
<evidence type="ECO:0000313" key="3">
    <source>
        <dbReference type="Proteomes" id="UP000287124"/>
    </source>
</evidence>